<keyword evidence="6 12" id="KW-0547">Nucleotide-binding</keyword>
<dbReference type="PANTHER" id="PTHR10584">
    <property type="entry name" value="SUGAR KINASE"/>
    <property type="match status" value="1"/>
</dbReference>
<evidence type="ECO:0000313" key="15">
    <source>
        <dbReference type="Proteomes" id="UP000316598"/>
    </source>
</evidence>
<feature type="binding site" evidence="12">
    <location>
        <position position="259"/>
    </location>
    <ligand>
        <name>substrate</name>
    </ligand>
</feature>
<evidence type="ECO:0000256" key="8">
    <source>
        <dbReference type="ARBA" id="ARBA00022840"/>
    </source>
</evidence>
<dbReference type="CDD" id="cd01174">
    <property type="entry name" value="ribokinase"/>
    <property type="match status" value="1"/>
</dbReference>
<keyword evidence="7 12" id="KW-0418">Kinase</keyword>
<comment type="catalytic activity">
    <reaction evidence="12">
        <text>D-ribose + ATP = D-ribose 5-phosphate + ADP + H(+)</text>
        <dbReference type="Rhea" id="RHEA:13697"/>
        <dbReference type="ChEBI" id="CHEBI:15378"/>
        <dbReference type="ChEBI" id="CHEBI:30616"/>
        <dbReference type="ChEBI" id="CHEBI:47013"/>
        <dbReference type="ChEBI" id="CHEBI:78346"/>
        <dbReference type="ChEBI" id="CHEBI:456216"/>
        <dbReference type="EC" id="2.7.1.15"/>
    </reaction>
</comment>
<evidence type="ECO:0000259" key="13">
    <source>
        <dbReference type="Pfam" id="PF00294"/>
    </source>
</evidence>
<evidence type="ECO:0000256" key="7">
    <source>
        <dbReference type="ARBA" id="ARBA00022777"/>
    </source>
</evidence>
<sequence>MTEHSTSQRRICVVGSANIDLTFRTSRFPEPGETITGRSLHQGMGGKGANQAVVAARLGAQVSFVARVGNDSFGTQAIEAYQADGIDTSFIRRSENQPTGTAAILVDDHAENCIVVVAGANAELSSEDIVAASTVIESSNVLLCQLETPVEAATEAFRLARAANVLTVLTPAPAEHVTGELLNLCDVCVLNKTEIELLVDQSVNTEAEAVLAAELLRKRGVNRVALTLGSDGVVIQDEQGSMFIPATTVRAVDSTGAGDAFTGALAVSLASGLSLADAARRAGIVAAISVTRLGTQTSFPTVEEVADWNTKEAMQ</sequence>
<comment type="cofactor">
    <cofactor evidence="12">
        <name>Mg(2+)</name>
        <dbReference type="ChEBI" id="CHEBI:18420"/>
    </cofactor>
    <text evidence="12">Requires a divalent cation, most likely magnesium in vivo, as an electrophilic catalyst to aid phosphoryl group transfer. It is the chelate of the metal and the nucleotide that is the actual substrate.</text>
</comment>
<dbReference type="InterPro" id="IPR011877">
    <property type="entry name" value="Ribokinase"/>
</dbReference>
<dbReference type="InterPro" id="IPR011611">
    <property type="entry name" value="PfkB_dom"/>
</dbReference>
<dbReference type="NCBIfam" id="TIGR02152">
    <property type="entry name" value="D_ribokin_bact"/>
    <property type="match status" value="1"/>
</dbReference>
<feature type="binding site" evidence="12">
    <location>
        <position position="147"/>
    </location>
    <ligand>
        <name>substrate</name>
    </ligand>
</feature>
<dbReference type="Pfam" id="PF00294">
    <property type="entry name" value="PfkB"/>
    <property type="match status" value="1"/>
</dbReference>
<dbReference type="EC" id="2.7.1.15" evidence="2 12"/>
<comment type="similarity">
    <text evidence="1">Belongs to the carbohydrate kinase pfkB family.</text>
</comment>
<evidence type="ECO:0000256" key="1">
    <source>
        <dbReference type="ARBA" id="ARBA00005380"/>
    </source>
</evidence>
<keyword evidence="15" id="KW-1185">Reference proteome</keyword>
<dbReference type="InterPro" id="IPR002173">
    <property type="entry name" value="Carboh/pur_kinase_PfkB_CS"/>
</dbReference>
<evidence type="ECO:0000256" key="12">
    <source>
        <dbReference type="HAMAP-Rule" id="MF_01987"/>
    </source>
</evidence>
<dbReference type="GO" id="GO:0019303">
    <property type="term" value="P:D-ribose catabolic process"/>
    <property type="evidence" value="ECO:0007669"/>
    <property type="project" value="UniProtKB-UniRule"/>
</dbReference>
<feature type="binding site" evidence="12">
    <location>
        <position position="294"/>
    </location>
    <ligand>
        <name>K(+)</name>
        <dbReference type="ChEBI" id="CHEBI:29103"/>
    </ligand>
</feature>
<keyword evidence="5 12" id="KW-0479">Metal-binding</keyword>
<keyword evidence="12" id="KW-0963">Cytoplasm</keyword>
<comment type="caution">
    <text evidence="12">Lacks conserved residue(s) required for the propagation of feature annotation.</text>
</comment>
<evidence type="ECO:0000256" key="6">
    <source>
        <dbReference type="ARBA" id="ARBA00022741"/>
    </source>
</evidence>
<dbReference type="InterPro" id="IPR029056">
    <property type="entry name" value="Ribokinase-like"/>
</dbReference>
<evidence type="ECO:0000256" key="4">
    <source>
        <dbReference type="ARBA" id="ARBA00022679"/>
    </source>
</evidence>
<dbReference type="EMBL" id="SJPI01000001">
    <property type="protein sequence ID" value="TWT54853.1"/>
    <property type="molecule type" value="Genomic_DNA"/>
</dbReference>
<dbReference type="PROSITE" id="PS00584">
    <property type="entry name" value="PFKB_KINASES_2"/>
    <property type="match status" value="1"/>
</dbReference>
<keyword evidence="9 12" id="KW-0460">Magnesium</keyword>
<dbReference type="UniPathway" id="UPA00916">
    <property type="reaction ID" value="UER00889"/>
</dbReference>
<dbReference type="GO" id="GO:0005829">
    <property type="term" value="C:cytosol"/>
    <property type="evidence" value="ECO:0007669"/>
    <property type="project" value="TreeGrafter"/>
</dbReference>
<feature type="domain" description="Carbohydrate kinase PfkB" evidence="13">
    <location>
        <begin position="9"/>
        <end position="301"/>
    </location>
</feature>
<dbReference type="Gene3D" id="3.40.1190.20">
    <property type="match status" value="1"/>
</dbReference>
<dbReference type="InterPro" id="IPR002139">
    <property type="entry name" value="Ribo/fructo_kinase"/>
</dbReference>
<comment type="caution">
    <text evidence="14">The sequence shown here is derived from an EMBL/GenBank/DDBJ whole genome shotgun (WGS) entry which is preliminary data.</text>
</comment>
<reference evidence="14 15" key="1">
    <citation type="submission" date="2019-02" db="EMBL/GenBank/DDBJ databases">
        <title>Deep-cultivation of Planctomycetes and their phenomic and genomic characterization uncovers novel biology.</title>
        <authorList>
            <person name="Wiegand S."/>
            <person name="Jogler M."/>
            <person name="Boedeker C."/>
            <person name="Pinto D."/>
            <person name="Vollmers J."/>
            <person name="Rivas-Marin E."/>
            <person name="Kohn T."/>
            <person name="Peeters S.H."/>
            <person name="Heuer A."/>
            <person name="Rast P."/>
            <person name="Oberbeckmann S."/>
            <person name="Bunk B."/>
            <person name="Jeske O."/>
            <person name="Meyerdierks A."/>
            <person name="Storesund J.E."/>
            <person name="Kallscheuer N."/>
            <person name="Luecker S."/>
            <person name="Lage O.M."/>
            <person name="Pohl T."/>
            <person name="Merkel B.J."/>
            <person name="Hornburger P."/>
            <person name="Mueller R.-W."/>
            <person name="Bruemmer F."/>
            <person name="Labrenz M."/>
            <person name="Spormann A.M."/>
            <person name="Op Den Camp H."/>
            <person name="Overmann J."/>
            <person name="Amann R."/>
            <person name="Jetten M.S.M."/>
            <person name="Mascher T."/>
            <person name="Medema M.H."/>
            <person name="Devos D.P."/>
            <person name="Kaster A.-K."/>
            <person name="Ovreas L."/>
            <person name="Rohde M."/>
            <person name="Galperin M.Y."/>
            <person name="Jogler C."/>
        </authorList>
    </citation>
    <scope>NUCLEOTIDE SEQUENCE [LARGE SCALE GENOMIC DNA]</scope>
    <source>
        <strain evidence="14 15">Pla22</strain>
    </source>
</reference>
<evidence type="ECO:0000256" key="11">
    <source>
        <dbReference type="ARBA" id="ARBA00023277"/>
    </source>
</evidence>
<accession>A0A5C5WXX4</accession>
<feature type="binding site" evidence="12">
    <location>
        <begin position="227"/>
        <end position="232"/>
    </location>
    <ligand>
        <name>ATP</name>
        <dbReference type="ChEBI" id="CHEBI:30616"/>
    </ligand>
</feature>
<comment type="subcellular location">
    <subcellularLocation>
        <location evidence="12">Cytoplasm</location>
    </subcellularLocation>
</comment>
<keyword evidence="8 12" id="KW-0067">ATP-binding</keyword>
<feature type="binding site" evidence="12">
    <location>
        <position position="292"/>
    </location>
    <ligand>
        <name>K(+)</name>
        <dbReference type="ChEBI" id="CHEBI:29103"/>
    </ligand>
</feature>
<feature type="binding site" evidence="12">
    <location>
        <position position="289"/>
    </location>
    <ligand>
        <name>K(+)</name>
        <dbReference type="ChEBI" id="CHEBI:29103"/>
    </ligand>
</feature>
<organism evidence="14 15">
    <name type="scientific">Rubripirellula amarantea</name>
    <dbReference type="NCBI Taxonomy" id="2527999"/>
    <lineage>
        <taxon>Bacteria</taxon>
        <taxon>Pseudomonadati</taxon>
        <taxon>Planctomycetota</taxon>
        <taxon>Planctomycetia</taxon>
        <taxon>Pirellulales</taxon>
        <taxon>Pirellulaceae</taxon>
        <taxon>Rubripirellula</taxon>
    </lineage>
</organism>
<feature type="binding site" evidence="12">
    <location>
        <position position="255"/>
    </location>
    <ligand>
        <name>K(+)</name>
        <dbReference type="ChEBI" id="CHEBI:29103"/>
    </ligand>
</feature>
<dbReference type="GO" id="GO:0005524">
    <property type="term" value="F:ATP binding"/>
    <property type="evidence" value="ECO:0007669"/>
    <property type="project" value="UniProtKB-UniRule"/>
</dbReference>
<evidence type="ECO:0000256" key="10">
    <source>
        <dbReference type="ARBA" id="ARBA00022958"/>
    </source>
</evidence>
<comment type="activity regulation">
    <text evidence="12">Activated by a monovalent cation that binds near, but not in, the active site. The most likely occupant of the site in vivo is potassium. Ion binding induces a conformational change that may alter substrate affinity.</text>
</comment>
<feature type="active site" description="Proton acceptor" evidence="12">
    <location>
        <position position="259"/>
    </location>
</feature>
<dbReference type="RefSeq" id="WP_146514827.1">
    <property type="nucleotide sequence ID" value="NZ_SJPI01000001.1"/>
</dbReference>
<dbReference type="PRINTS" id="PR00990">
    <property type="entry name" value="RIBOKINASE"/>
</dbReference>
<dbReference type="GO" id="GO:0046872">
    <property type="term" value="F:metal ion binding"/>
    <property type="evidence" value="ECO:0007669"/>
    <property type="project" value="UniProtKB-KW"/>
</dbReference>
<feature type="binding site" evidence="12">
    <location>
        <position position="191"/>
    </location>
    <ligand>
        <name>ATP</name>
        <dbReference type="ChEBI" id="CHEBI:30616"/>
    </ligand>
</feature>
<feature type="binding site" evidence="12">
    <location>
        <begin position="18"/>
        <end position="20"/>
    </location>
    <ligand>
        <name>substrate</name>
    </ligand>
</feature>
<feature type="binding site" evidence="12">
    <location>
        <begin position="258"/>
        <end position="259"/>
    </location>
    <ligand>
        <name>ATP</name>
        <dbReference type="ChEBI" id="CHEBI:30616"/>
    </ligand>
</feature>
<protein>
    <recommendedName>
        <fullName evidence="3 12">Ribokinase</fullName>
        <shortName evidence="12">RK</shortName>
        <ecNumber evidence="2 12">2.7.1.15</ecNumber>
    </recommendedName>
</protein>
<feature type="binding site" evidence="12">
    <location>
        <begin position="46"/>
        <end position="50"/>
    </location>
    <ligand>
        <name>substrate</name>
    </ligand>
</feature>
<feature type="binding site" evidence="12">
    <location>
        <position position="298"/>
    </location>
    <ligand>
        <name>K(+)</name>
        <dbReference type="ChEBI" id="CHEBI:29103"/>
    </ligand>
</feature>
<feature type="binding site" evidence="12">
    <location>
        <position position="253"/>
    </location>
    <ligand>
        <name>K(+)</name>
        <dbReference type="ChEBI" id="CHEBI:29103"/>
    </ligand>
</feature>
<evidence type="ECO:0000256" key="9">
    <source>
        <dbReference type="ARBA" id="ARBA00022842"/>
    </source>
</evidence>
<dbReference type="GO" id="GO:0004747">
    <property type="term" value="F:ribokinase activity"/>
    <property type="evidence" value="ECO:0007669"/>
    <property type="project" value="UniProtKB-UniRule"/>
</dbReference>
<dbReference type="AlphaFoldDB" id="A0A5C5WXX4"/>
<comment type="function">
    <text evidence="12">Catalyzes the phosphorylation of ribose at O-5 in a reaction requiring ATP and magnesium. The resulting D-ribose-5-phosphate can then be used either for sythesis of nucleotides, histidine, and tryptophan, or as a component of the pentose phosphate pathway.</text>
</comment>
<evidence type="ECO:0000256" key="3">
    <source>
        <dbReference type="ARBA" id="ARBA00016943"/>
    </source>
</evidence>
<dbReference type="HAMAP" id="MF_01987">
    <property type="entry name" value="Ribokinase"/>
    <property type="match status" value="1"/>
</dbReference>
<proteinExistence type="inferred from homology"/>
<evidence type="ECO:0000256" key="5">
    <source>
        <dbReference type="ARBA" id="ARBA00022723"/>
    </source>
</evidence>
<evidence type="ECO:0000313" key="14">
    <source>
        <dbReference type="EMBL" id="TWT54853.1"/>
    </source>
</evidence>
<dbReference type="PANTHER" id="PTHR10584:SF166">
    <property type="entry name" value="RIBOKINASE"/>
    <property type="match status" value="1"/>
</dbReference>
<evidence type="ECO:0000256" key="2">
    <source>
        <dbReference type="ARBA" id="ARBA00012035"/>
    </source>
</evidence>
<keyword evidence="10 12" id="KW-0630">Potassium</keyword>
<dbReference type="OrthoDB" id="9775849at2"/>
<dbReference type="Proteomes" id="UP000316598">
    <property type="component" value="Unassembled WGS sequence"/>
</dbReference>
<keyword evidence="4 12" id="KW-0808">Transferase</keyword>
<comment type="pathway">
    <text evidence="12">Carbohydrate metabolism; D-ribose degradation; D-ribose 5-phosphate from beta-D-ribopyranose: step 2/2.</text>
</comment>
<name>A0A5C5WXX4_9BACT</name>
<comment type="similarity">
    <text evidence="12">Belongs to the carbohydrate kinase PfkB family. Ribokinase subfamily.</text>
</comment>
<keyword evidence="11 12" id="KW-0119">Carbohydrate metabolism</keyword>
<comment type="subunit">
    <text evidence="12">Homodimer.</text>
</comment>
<dbReference type="SUPFAM" id="SSF53613">
    <property type="entry name" value="Ribokinase-like"/>
    <property type="match status" value="1"/>
</dbReference>
<gene>
    <name evidence="12 14" type="primary">rbsK</name>
    <name evidence="14" type="ORF">Pla22_25070</name>
</gene>